<evidence type="ECO:0000313" key="4">
    <source>
        <dbReference type="EMBL" id="CAF4964819.1"/>
    </source>
</evidence>
<dbReference type="EMBL" id="CAJOBI010089824">
    <property type="protein sequence ID" value="CAF4536662.1"/>
    <property type="molecule type" value="Genomic_DNA"/>
</dbReference>
<accession>A0A8S2Y5V1</accession>
<dbReference type="AlphaFoldDB" id="A0A8S2Y5V1"/>
<dbReference type="GO" id="GO:0019888">
    <property type="term" value="F:protein phosphatase regulator activity"/>
    <property type="evidence" value="ECO:0007669"/>
    <property type="project" value="InterPro"/>
</dbReference>
<evidence type="ECO:0000313" key="3">
    <source>
        <dbReference type="EMBL" id="CAF4536662.1"/>
    </source>
</evidence>
<dbReference type="GO" id="GO:0000159">
    <property type="term" value="C:protein phosphatase type 2A complex"/>
    <property type="evidence" value="ECO:0007669"/>
    <property type="project" value="InterPro"/>
</dbReference>
<feature type="non-terminal residue" evidence="3">
    <location>
        <position position="57"/>
    </location>
</feature>
<protein>
    <submittedName>
        <fullName evidence="3">Uncharacterized protein</fullName>
    </submittedName>
</protein>
<dbReference type="SUPFAM" id="SSF48371">
    <property type="entry name" value="ARM repeat"/>
    <property type="match status" value="1"/>
</dbReference>
<dbReference type="Gene3D" id="1.25.10.10">
    <property type="entry name" value="Leucine-rich Repeat Variant"/>
    <property type="match status" value="1"/>
</dbReference>
<feature type="non-terminal residue" evidence="3">
    <location>
        <position position="1"/>
    </location>
</feature>
<dbReference type="Proteomes" id="UP000676336">
    <property type="component" value="Unassembled WGS sequence"/>
</dbReference>
<reference evidence="3" key="1">
    <citation type="submission" date="2021-02" db="EMBL/GenBank/DDBJ databases">
        <authorList>
            <person name="Nowell W R."/>
        </authorList>
    </citation>
    <scope>NUCLEOTIDE SEQUENCE</scope>
</reference>
<comment type="similarity">
    <text evidence="1">Belongs to the phosphatase 2A regulatory subunit B56 family.</text>
</comment>
<dbReference type="Pfam" id="PF01603">
    <property type="entry name" value="B56"/>
    <property type="match status" value="1"/>
</dbReference>
<comment type="caution">
    <text evidence="3">The sequence shown here is derived from an EMBL/GenBank/DDBJ whole genome shotgun (WGS) entry which is preliminary data.</text>
</comment>
<dbReference type="GO" id="GO:0007165">
    <property type="term" value="P:signal transduction"/>
    <property type="evidence" value="ECO:0007669"/>
    <property type="project" value="InterPro"/>
</dbReference>
<gene>
    <name evidence="3" type="ORF">SMN809_LOCUS36449</name>
    <name evidence="4" type="ORF">SMN809_LOCUS54823</name>
</gene>
<dbReference type="InterPro" id="IPR016024">
    <property type="entry name" value="ARM-type_fold"/>
</dbReference>
<dbReference type="InterPro" id="IPR011989">
    <property type="entry name" value="ARM-like"/>
</dbReference>
<dbReference type="InterPro" id="IPR002554">
    <property type="entry name" value="PP2A_B56"/>
</dbReference>
<feature type="compositionally biased region" description="Acidic residues" evidence="2">
    <location>
        <begin position="46"/>
        <end position="57"/>
    </location>
</feature>
<evidence type="ECO:0000256" key="1">
    <source>
        <dbReference type="ARBA" id="ARBA00009745"/>
    </source>
</evidence>
<feature type="region of interest" description="Disordered" evidence="2">
    <location>
        <begin position="37"/>
        <end position="57"/>
    </location>
</feature>
<name>A0A8S2Y5V1_9BILA</name>
<dbReference type="EMBL" id="CAJOBI010192132">
    <property type="protein sequence ID" value="CAF4964819.1"/>
    <property type="molecule type" value="Genomic_DNA"/>
</dbReference>
<evidence type="ECO:0000256" key="2">
    <source>
        <dbReference type="SAM" id="MobiDB-lite"/>
    </source>
</evidence>
<proteinExistence type="inferred from homology"/>
<evidence type="ECO:0000313" key="5">
    <source>
        <dbReference type="Proteomes" id="UP000676336"/>
    </source>
</evidence>
<dbReference type="PANTHER" id="PTHR10257">
    <property type="entry name" value="SERINE/THREONINE PROTEIN PHOSPHATASE 2A PP2A REGULATORY SUBUNIT B"/>
    <property type="match status" value="1"/>
</dbReference>
<sequence>LNELIDYIASNRGVVTEAVYPEGVRMFSVNLFRTLPPISNPSGADYDPEEDEPNLEV</sequence>
<dbReference type="PANTHER" id="PTHR10257:SF3">
    <property type="entry name" value="SERINE_THREONINE-PROTEIN PHOSPHATASE 2A 56 KDA REGULATORY SUBUNIT GAMMA ISOFORM"/>
    <property type="match status" value="1"/>
</dbReference>
<organism evidence="3 5">
    <name type="scientific">Rotaria magnacalcarata</name>
    <dbReference type="NCBI Taxonomy" id="392030"/>
    <lineage>
        <taxon>Eukaryota</taxon>
        <taxon>Metazoa</taxon>
        <taxon>Spiralia</taxon>
        <taxon>Gnathifera</taxon>
        <taxon>Rotifera</taxon>
        <taxon>Eurotatoria</taxon>
        <taxon>Bdelloidea</taxon>
        <taxon>Philodinida</taxon>
        <taxon>Philodinidae</taxon>
        <taxon>Rotaria</taxon>
    </lineage>
</organism>